<protein>
    <recommendedName>
        <fullName evidence="4">Lipoprotein</fullName>
    </recommendedName>
</protein>
<evidence type="ECO:0008006" key="4">
    <source>
        <dbReference type="Google" id="ProtNLM"/>
    </source>
</evidence>
<reference evidence="2" key="1">
    <citation type="submission" date="2021-04" db="EMBL/GenBank/DDBJ databases">
        <authorList>
            <person name="Rodrigo-Torres L."/>
            <person name="Arahal R. D."/>
            <person name="Lucena T."/>
        </authorList>
    </citation>
    <scope>NUCLEOTIDE SEQUENCE</scope>
    <source>
        <strain evidence="2">AS29M-1</strain>
    </source>
</reference>
<accession>A0A916NBU6</accession>
<dbReference type="Proteomes" id="UP000683507">
    <property type="component" value="Chromosome"/>
</dbReference>
<sequence length="105" mass="11992">MKQLTILLSAALFISCNDTTDDPLCACHEVQLQAAKEYQAANGDTEKLEAIQEKYKEEVEQCQKVVSELSEEMKDLSKEEKKKKEQEHANNCPAFKELQELKSKK</sequence>
<dbReference type="PROSITE" id="PS51257">
    <property type="entry name" value="PROKAR_LIPOPROTEIN"/>
    <property type="match status" value="1"/>
</dbReference>
<organism evidence="2 3">
    <name type="scientific">Parvicella tangerina</name>
    <dbReference type="NCBI Taxonomy" id="2829795"/>
    <lineage>
        <taxon>Bacteria</taxon>
        <taxon>Pseudomonadati</taxon>
        <taxon>Bacteroidota</taxon>
        <taxon>Flavobacteriia</taxon>
        <taxon>Flavobacteriales</taxon>
        <taxon>Parvicellaceae</taxon>
        <taxon>Parvicella</taxon>
    </lineage>
</organism>
<feature type="compositionally biased region" description="Basic and acidic residues" evidence="1">
    <location>
        <begin position="73"/>
        <end position="88"/>
    </location>
</feature>
<dbReference type="AlphaFoldDB" id="A0A916NBU6"/>
<name>A0A916NBU6_9FLAO</name>
<evidence type="ECO:0000256" key="1">
    <source>
        <dbReference type="SAM" id="MobiDB-lite"/>
    </source>
</evidence>
<keyword evidence="3" id="KW-1185">Reference proteome</keyword>
<dbReference type="RefSeq" id="WP_258541891.1">
    <property type="nucleotide sequence ID" value="NZ_OU015584.1"/>
</dbReference>
<dbReference type="EMBL" id="OU015584">
    <property type="protein sequence ID" value="CAG5081681.1"/>
    <property type="molecule type" value="Genomic_DNA"/>
</dbReference>
<feature type="region of interest" description="Disordered" evidence="1">
    <location>
        <begin position="73"/>
        <end position="105"/>
    </location>
</feature>
<proteinExistence type="predicted"/>
<gene>
    <name evidence="2" type="ORF">CRYO30217_01701</name>
</gene>
<evidence type="ECO:0000313" key="2">
    <source>
        <dbReference type="EMBL" id="CAG5081681.1"/>
    </source>
</evidence>
<evidence type="ECO:0000313" key="3">
    <source>
        <dbReference type="Proteomes" id="UP000683507"/>
    </source>
</evidence>
<dbReference type="KEGG" id="ptan:CRYO30217_01701"/>